<protein>
    <submittedName>
        <fullName evidence="1">Uncharacterized protein</fullName>
    </submittedName>
</protein>
<reference evidence="1 2" key="1">
    <citation type="submission" date="2019-07" db="EMBL/GenBank/DDBJ databases">
        <authorList>
            <person name="Kim J."/>
        </authorList>
    </citation>
    <scope>NUCLEOTIDE SEQUENCE [LARGE SCALE GENOMIC DNA]</scope>
    <source>
        <strain evidence="1 2">N4</strain>
    </source>
</reference>
<dbReference type="AlphaFoldDB" id="A0A559J080"/>
<keyword evidence="2" id="KW-1185">Reference proteome</keyword>
<sequence>MNINAVSPRGNDRIFFGNEEVVILKTYELFHLAKVKYNTSSSIFMVDLSALQYQPDSSSSISISILGEVP</sequence>
<comment type="caution">
    <text evidence="1">The sequence shown here is derived from an EMBL/GenBank/DDBJ whole genome shotgun (WGS) entry which is preliminary data.</text>
</comment>
<proteinExistence type="predicted"/>
<organism evidence="1 2">
    <name type="scientific">Paenibacillus agilis</name>
    <dbReference type="NCBI Taxonomy" id="3020863"/>
    <lineage>
        <taxon>Bacteria</taxon>
        <taxon>Bacillati</taxon>
        <taxon>Bacillota</taxon>
        <taxon>Bacilli</taxon>
        <taxon>Bacillales</taxon>
        <taxon>Paenibacillaceae</taxon>
        <taxon>Paenibacillus</taxon>
    </lineage>
</organism>
<evidence type="ECO:0000313" key="2">
    <source>
        <dbReference type="Proteomes" id="UP000318102"/>
    </source>
</evidence>
<name>A0A559J080_9BACL</name>
<accession>A0A559J080</accession>
<dbReference type="RefSeq" id="WP_144989597.1">
    <property type="nucleotide sequence ID" value="NZ_VNJK01000001.1"/>
</dbReference>
<gene>
    <name evidence="1" type="ORF">FPZ44_09515</name>
</gene>
<evidence type="ECO:0000313" key="1">
    <source>
        <dbReference type="EMBL" id="TVX93273.1"/>
    </source>
</evidence>
<dbReference type="EMBL" id="VNJK01000001">
    <property type="protein sequence ID" value="TVX93273.1"/>
    <property type="molecule type" value="Genomic_DNA"/>
</dbReference>
<dbReference type="Proteomes" id="UP000318102">
    <property type="component" value="Unassembled WGS sequence"/>
</dbReference>